<dbReference type="Pfam" id="PF02458">
    <property type="entry name" value="Transferase"/>
    <property type="match status" value="2"/>
</dbReference>
<dbReference type="OrthoDB" id="1862401at2759"/>
<reference evidence="2" key="1">
    <citation type="submission" date="2022-07" db="EMBL/GenBank/DDBJ databases">
        <title>Phylogenomic reconstructions and comparative analyses of Kickxellomycotina fungi.</title>
        <authorList>
            <person name="Reynolds N.K."/>
            <person name="Stajich J.E."/>
            <person name="Barry K."/>
            <person name="Grigoriev I.V."/>
            <person name="Crous P."/>
            <person name="Smith M.E."/>
        </authorList>
    </citation>
    <scope>NUCLEOTIDE SEQUENCE</scope>
    <source>
        <strain evidence="2">NRRL 1566</strain>
    </source>
</reference>
<protein>
    <recommendedName>
        <fullName evidence="4">Acyltransferase</fullName>
    </recommendedName>
</protein>
<dbReference type="GO" id="GO:0016747">
    <property type="term" value="F:acyltransferase activity, transferring groups other than amino-acyl groups"/>
    <property type="evidence" value="ECO:0007669"/>
    <property type="project" value="TreeGrafter"/>
</dbReference>
<evidence type="ECO:0000256" key="1">
    <source>
        <dbReference type="ARBA" id="ARBA00022679"/>
    </source>
</evidence>
<dbReference type="Gene3D" id="3.30.559.10">
    <property type="entry name" value="Chloramphenicol acetyltransferase-like domain"/>
    <property type="match status" value="2"/>
</dbReference>
<keyword evidence="1" id="KW-0808">Transferase</keyword>
<keyword evidence="3" id="KW-1185">Reference proteome</keyword>
<evidence type="ECO:0000313" key="2">
    <source>
        <dbReference type="EMBL" id="KAJ2850284.1"/>
    </source>
</evidence>
<proteinExistence type="predicted"/>
<dbReference type="PANTHER" id="PTHR31642:SF310">
    <property type="entry name" value="FATTY ALCOHOL:CAFFEOYL-COA ACYLTRANSFERASE"/>
    <property type="match status" value="1"/>
</dbReference>
<organism evidence="2 3">
    <name type="scientific">Coemansia brasiliensis</name>
    <dbReference type="NCBI Taxonomy" id="2650707"/>
    <lineage>
        <taxon>Eukaryota</taxon>
        <taxon>Fungi</taxon>
        <taxon>Fungi incertae sedis</taxon>
        <taxon>Zoopagomycota</taxon>
        <taxon>Kickxellomycotina</taxon>
        <taxon>Kickxellomycetes</taxon>
        <taxon>Kickxellales</taxon>
        <taxon>Kickxellaceae</taxon>
        <taxon>Coemansia</taxon>
    </lineage>
</organism>
<comment type="caution">
    <text evidence="2">The sequence shown here is derived from an EMBL/GenBank/DDBJ whole genome shotgun (WGS) entry which is preliminary data.</text>
</comment>
<dbReference type="GO" id="GO:0044550">
    <property type="term" value="P:secondary metabolite biosynthetic process"/>
    <property type="evidence" value="ECO:0007669"/>
    <property type="project" value="TreeGrafter"/>
</dbReference>
<name>A0A9W8IFN4_9FUNG</name>
<dbReference type="AlphaFoldDB" id="A0A9W8IFN4"/>
<gene>
    <name evidence="2" type="ORF">IWW36_002032</name>
</gene>
<dbReference type="EMBL" id="JANBUW010000037">
    <property type="protein sequence ID" value="KAJ2850284.1"/>
    <property type="molecule type" value="Genomic_DNA"/>
</dbReference>
<dbReference type="InterPro" id="IPR050317">
    <property type="entry name" value="Plant_Fungal_Acyltransferase"/>
</dbReference>
<evidence type="ECO:0000313" key="3">
    <source>
        <dbReference type="Proteomes" id="UP001139887"/>
    </source>
</evidence>
<accession>A0A9W8IFN4</accession>
<evidence type="ECO:0008006" key="4">
    <source>
        <dbReference type="Google" id="ProtNLM"/>
    </source>
</evidence>
<sequence>MESFMKNIQSQTYVLNGWDFICSFSNIPFTFFYKNPNNDRSAPFMPSDQLHKSFLRTLQDFPILAGHLVVDGRGYIVVDKNNLNMPEYIESQSPINYEFVEAARFNWDALPIQPSTVPAIPSKNADGKIKLINVHVVRFRNNSGIALFVNMPHYVVDGIGYSAFMKRWAEVNKWMQGNCTAQLPHREYTFDRAVLESAMPEIIPPLSNSCSRIYKTKTLLGYFLSWLSPETRGSLLVEGNKLFSASGHVFYVTKNAIDKIRQQVTCDGQRLSDNDILTTMISHTVAKGFYDAQNNAGIIKSTTRSLMSSFLAPGEFLSLMTMDIRPRLKKLSQQTTQYLGGCITGLPIFNTINRLAQAGSSTAAFGSSCSLVRKAVNDLDEKYVGAVDSVIRGSNCYAHSLALAVTTREKLIVTNQTRFGLYDCDFGIGAPKWVGPMPTFLTNYSSILPTNPLDNQGYYVYMSLEKYLMESVLQNEFWSTHTSFVF</sequence>
<dbReference type="PANTHER" id="PTHR31642">
    <property type="entry name" value="TRICHOTHECENE 3-O-ACETYLTRANSFERASE"/>
    <property type="match status" value="1"/>
</dbReference>
<dbReference type="Proteomes" id="UP001139887">
    <property type="component" value="Unassembled WGS sequence"/>
</dbReference>
<dbReference type="InterPro" id="IPR023213">
    <property type="entry name" value="CAT-like_dom_sf"/>
</dbReference>